<sequence length="62" mass="6259">MAVGSSLSLISTVKAQVPVLPVGSATVMVTVYGDNATLKVEPDDMLGTADTTLQLSPNPGTV</sequence>
<evidence type="ECO:0000313" key="1">
    <source>
        <dbReference type="EMBL" id="GAG98359.1"/>
    </source>
</evidence>
<gene>
    <name evidence="1" type="ORF">S01H4_45338</name>
</gene>
<accession>X1BRJ3</accession>
<comment type="caution">
    <text evidence="1">The sequence shown here is derived from an EMBL/GenBank/DDBJ whole genome shotgun (WGS) entry which is preliminary data.</text>
</comment>
<dbReference type="EMBL" id="BART01025232">
    <property type="protein sequence ID" value="GAG98359.1"/>
    <property type="molecule type" value="Genomic_DNA"/>
</dbReference>
<organism evidence="1">
    <name type="scientific">marine sediment metagenome</name>
    <dbReference type="NCBI Taxonomy" id="412755"/>
    <lineage>
        <taxon>unclassified sequences</taxon>
        <taxon>metagenomes</taxon>
        <taxon>ecological metagenomes</taxon>
    </lineage>
</organism>
<proteinExistence type="predicted"/>
<protein>
    <submittedName>
        <fullName evidence="1">Uncharacterized protein</fullName>
    </submittedName>
</protein>
<dbReference type="AlphaFoldDB" id="X1BRJ3"/>
<reference evidence="1" key="1">
    <citation type="journal article" date="2014" name="Front. Microbiol.">
        <title>High frequency of phylogenetically diverse reductive dehalogenase-homologous genes in deep subseafloor sedimentary metagenomes.</title>
        <authorList>
            <person name="Kawai M."/>
            <person name="Futagami T."/>
            <person name="Toyoda A."/>
            <person name="Takaki Y."/>
            <person name="Nishi S."/>
            <person name="Hori S."/>
            <person name="Arai W."/>
            <person name="Tsubouchi T."/>
            <person name="Morono Y."/>
            <person name="Uchiyama I."/>
            <person name="Ito T."/>
            <person name="Fujiyama A."/>
            <person name="Inagaki F."/>
            <person name="Takami H."/>
        </authorList>
    </citation>
    <scope>NUCLEOTIDE SEQUENCE</scope>
    <source>
        <strain evidence="1">Expedition CK06-06</strain>
    </source>
</reference>
<name>X1BRJ3_9ZZZZ</name>